<name>A0A2M9ZWD6_9LEPT</name>
<comment type="caution">
    <text evidence="3">The sequence shown here is derived from an EMBL/GenBank/DDBJ whole genome shotgun (WGS) entry which is preliminary data.</text>
</comment>
<protein>
    <submittedName>
        <fullName evidence="3">ATPase</fullName>
    </submittedName>
</protein>
<evidence type="ECO:0000259" key="2">
    <source>
        <dbReference type="Pfam" id="PF08327"/>
    </source>
</evidence>
<comment type="similarity">
    <text evidence="1">Belongs to the AHA1 family.</text>
</comment>
<dbReference type="SUPFAM" id="SSF55961">
    <property type="entry name" value="Bet v1-like"/>
    <property type="match status" value="1"/>
</dbReference>
<dbReference type="RefSeq" id="WP_100769040.1">
    <property type="nucleotide sequence ID" value="NZ_NPEA01000007.1"/>
</dbReference>
<dbReference type="AlphaFoldDB" id="A0A2M9ZWD6"/>
<dbReference type="CDD" id="cd07814">
    <property type="entry name" value="SRPBCC_CalC_Aha1-like"/>
    <property type="match status" value="1"/>
</dbReference>
<dbReference type="OrthoDB" id="9805228at2"/>
<dbReference type="Proteomes" id="UP000231843">
    <property type="component" value="Unassembled WGS sequence"/>
</dbReference>
<evidence type="ECO:0000313" key="3">
    <source>
        <dbReference type="EMBL" id="PJZ76335.1"/>
    </source>
</evidence>
<proteinExistence type="inferred from homology"/>
<dbReference type="Gene3D" id="3.30.530.20">
    <property type="match status" value="1"/>
</dbReference>
<sequence>MINQVIKIEKRINAEPIRLFRAWLKAEEFSSWFLPGSSIGIESAILDPRPGGKFKINMLHEGKVLPHEGEYQIIEEPKKLVFTWRSHATEGLDTLVTVTFDLLQEEFLNTNKKPQTLITLIHERLIGEDAATSHKAGWTHILDSLEKWQVGKKE</sequence>
<gene>
    <name evidence="3" type="ORF">CH365_13150</name>
</gene>
<dbReference type="InterPro" id="IPR023393">
    <property type="entry name" value="START-like_dom_sf"/>
</dbReference>
<feature type="domain" description="Activator of Hsp90 ATPase homologue 1/2-like C-terminal" evidence="2">
    <location>
        <begin position="14"/>
        <end position="147"/>
    </location>
</feature>
<dbReference type="EMBL" id="NPEA01000007">
    <property type="protein sequence ID" value="PJZ76335.1"/>
    <property type="molecule type" value="Genomic_DNA"/>
</dbReference>
<reference evidence="3 4" key="1">
    <citation type="submission" date="2017-07" db="EMBL/GenBank/DDBJ databases">
        <title>Leptospira spp. isolated from tropical soils.</title>
        <authorList>
            <person name="Thibeaux R."/>
            <person name="Iraola G."/>
            <person name="Ferres I."/>
            <person name="Bierque E."/>
            <person name="Girault D."/>
            <person name="Soupe-Gilbert M.-E."/>
            <person name="Picardeau M."/>
            <person name="Goarant C."/>
        </authorList>
    </citation>
    <scope>NUCLEOTIDE SEQUENCE [LARGE SCALE GENOMIC DNA]</scope>
    <source>
        <strain evidence="3 4">ES4-C-A1</strain>
    </source>
</reference>
<accession>A0A2M9ZWD6</accession>
<organism evidence="3 4">
    <name type="scientific">Leptospira neocaledonica</name>
    <dbReference type="NCBI Taxonomy" id="2023192"/>
    <lineage>
        <taxon>Bacteria</taxon>
        <taxon>Pseudomonadati</taxon>
        <taxon>Spirochaetota</taxon>
        <taxon>Spirochaetia</taxon>
        <taxon>Leptospirales</taxon>
        <taxon>Leptospiraceae</taxon>
        <taxon>Leptospira</taxon>
    </lineage>
</organism>
<keyword evidence="4" id="KW-1185">Reference proteome</keyword>
<evidence type="ECO:0000256" key="1">
    <source>
        <dbReference type="ARBA" id="ARBA00006817"/>
    </source>
</evidence>
<dbReference type="Pfam" id="PF08327">
    <property type="entry name" value="AHSA1"/>
    <property type="match status" value="1"/>
</dbReference>
<dbReference type="InterPro" id="IPR013538">
    <property type="entry name" value="ASHA1/2-like_C"/>
</dbReference>
<evidence type="ECO:0000313" key="4">
    <source>
        <dbReference type="Proteomes" id="UP000231843"/>
    </source>
</evidence>